<protein>
    <submittedName>
        <fullName evidence="1">Uncharacterized protein</fullName>
    </submittedName>
</protein>
<dbReference type="AlphaFoldDB" id="J3MTM4"/>
<dbReference type="Gramene" id="OB08G24550.1">
    <property type="protein sequence ID" value="OB08G24550.1"/>
    <property type="gene ID" value="OB08G24550"/>
</dbReference>
<dbReference type="PANTHER" id="PTHR47481">
    <property type="match status" value="1"/>
</dbReference>
<evidence type="ECO:0000313" key="2">
    <source>
        <dbReference type="Proteomes" id="UP000006038"/>
    </source>
</evidence>
<dbReference type="Proteomes" id="UP000006038">
    <property type="component" value="Chromosome 8"/>
</dbReference>
<evidence type="ECO:0000313" key="1">
    <source>
        <dbReference type="EnsemblPlants" id="OB08G24550.1"/>
    </source>
</evidence>
<dbReference type="OMA" id="EPINDHT"/>
<dbReference type="HOGENOM" id="CLU_1356531_0_0_1"/>
<reference evidence="1" key="1">
    <citation type="journal article" date="2013" name="Nat. Commun.">
        <title>Whole-genome sequencing of Oryza brachyantha reveals mechanisms underlying Oryza genome evolution.</title>
        <authorList>
            <person name="Chen J."/>
            <person name="Huang Q."/>
            <person name="Gao D."/>
            <person name="Wang J."/>
            <person name="Lang Y."/>
            <person name="Liu T."/>
            <person name="Li B."/>
            <person name="Bai Z."/>
            <person name="Luis Goicoechea J."/>
            <person name="Liang C."/>
            <person name="Chen C."/>
            <person name="Zhang W."/>
            <person name="Sun S."/>
            <person name="Liao Y."/>
            <person name="Zhang X."/>
            <person name="Yang L."/>
            <person name="Song C."/>
            <person name="Wang M."/>
            <person name="Shi J."/>
            <person name="Liu G."/>
            <person name="Liu J."/>
            <person name="Zhou H."/>
            <person name="Zhou W."/>
            <person name="Yu Q."/>
            <person name="An N."/>
            <person name="Chen Y."/>
            <person name="Cai Q."/>
            <person name="Wang B."/>
            <person name="Liu B."/>
            <person name="Min J."/>
            <person name="Huang Y."/>
            <person name="Wu H."/>
            <person name="Li Z."/>
            <person name="Zhang Y."/>
            <person name="Yin Y."/>
            <person name="Song W."/>
            <person name="Jiang J."/>
            <person name="Jackson S.A."/>
            <person name="Wing R.A."/>
            <person name="Wang J."/>
            <person name="Chen M."/>
        </authorList>
    </citation>
    <scope>NUCLEOTIDE SEQUENCE [LARGE SCALE GENOMIC DNA]</scope>
    <source>
        <strain evidence="1">cv. IRGC 101232</strain>
    </source>
</reference>
<keyword evidence="2" id="KW-1185">Reference proteome</keyword>
<proteinExistence type="predicted"/>
<accession>J3MTM4</accession>
<dbReference type="EnsemblPlants" id="OB08G24550.1">
    <property type="protein sequence ID" value="OB08G24550.1"/>
    <property type="gene ID" value="OB08G24550"/>
</dbReference>
<sequence>MENVLFDGVHHDRTDWARMDYVALGWPYATISNDLLQEYARMDYGSGTSSDRSSINPSAIANIVRALNLQAEFYSFRQGDLLVADYCRELKAMVDSLDNLVEPINDHTLLLLSTLNGLFNKFESLSSNKQYQVPHSAPADEYDPTAGVEGLIIEEKADDGYSTDTGNDYGGCGCGNTCCGDAYGDGGCGGDGCSDTDGLAKW</sequence>
<dbReference type="PANTHER" id="PTHR47481:SF31">
    <property type="entry name" value="OS01G0873500 PROTEIN"/>
    <property type="match status" value="1"/>
</dbReference>
<reference evidence="1" key="2">
    <citation type="submission" date="2013-04" db="UniProtKB">
        <authorList>
            <consortium name="EnsemblPlants"/>
        </authorList>
    </citation>
    <scope>IDENTIFICATION</scope>
</reference>
<organism evidence="1">
    <name type="scientific">Oryza brachyantha</name>
    <name type="common">malo sina</name>
    <dbReference type="NCBI Taxonomy" id="4533"/>
    <lineage>
        <taxon>Eukaryota</taxon>
        <taxon>Viridiplantae</taxon>
        <taxon>Streptophyta</taxon>
        <taxon>Embryophyta</taxon>
        <taxon>Tracheophyta</taxon>
        <taxon>Spermatophyta</taxon>
        <taxon>Magnoliopsida</taxon>
        <taxon>Liliopsida</taxon>
        <taxon>Poales</taxon>
        <taxon>Poaceae</taxon>
        <taxon>BOP clade</taxon>
        <taxon>Oryzoideae</taxon>
        <taxon>Oryzeae</taxon>
        <taxon>Oryzinae</taxon>
        <taxon>Oryza</taxon>
    </lineage>
</organism>
<name>J3MTM4_ORYBR</name>